<name>A0ABW7BCN6_9ACTN</name>
<evidence type="ECO:0000313" key="1">
    <source>
        <dbReference type="EMBL" id="MFG3013808.1"/>
    </source>
</evidence>
<comment type="caution">
    <text evidence="1">The sequence shown here is derived from an EMBL/GenBank/DDBJ whole genome shotgun (WGS) entry which is preliminary data.</text>
</comment>
<dbReference type="EMBL" id="JBICYV010000013">
    <property type="protein sequence ID" value="MFG3013808.1"/>
    <property type="molecule type" value="Genomic_DNA"/>
</dbReference>
<accession>A0ABW7BCN6</accession>
<keyword evidence="2" id="KW-1185">Reference proteome</keyword>
<proteinExistence type="predicted"/>
<organism evidence="1 2">
    <name type="scientific">Streptomyces cinerochromogenes</name>
    <dbReference type="NCBI Taxonomy" id="66422"/>
    <lineage>
        <taxon>Bacteria</taxon>
        <taxon>Bacillati</taxon>
        <taxon>Actinomycetota</taxon>
        <taxon>Actinomycetes</taxon>
        <taxon>Kitasatosporales</taxon>
        <taxon>Streptomycetaceae</taxon>
        <taxon>Streptomyces</taxon>
    </lineage>
</organism>
<protein>
    <submittedName>
        <fullName evidence="1">Uncharacterized protein</fullName>
    </submittedName>
</protein>
<dbReference type="Proteomes" id="UP001604267">
    <property type="component" value="Unassembled WGS sequence"/>
</dbReference>
<gene>
    <name evidence="1" type="ORF">ACGFZB_25890</name>
</gene>
<dbReference type="RefSeq" id="WP_392819824.1">
    <property type="nucleotide sequence ID" value="NZ_JBICYV010000013.1"/>
</dbReference>
<evidence type="ECO:0000313" key="2">
    <source>
        <dbReference type="Proteomes" id="UP001604267"/>
    </source>
</evidence>
<reference evidence="1 2" key="1">
    <citation type="submission" date="2024-10" db="EMBL/GenBank/DDBJ databases">
        <title>The Natural Products Discovery Center: Release of the First 8490 Sequenced Strains for Exploring Actinobacteria Biosynthetic Diversity.</title>
        <authorList>
            <person name="Kalkreuter E."/>
            <person name="Kautsar S.A."/>
            <person name="Yang D."/>
            <person name="Bader C.D."/>
            <person name="Teijaro C.N."/>
            <person name="Fluegel L."/>
            <person name="Davis C.M."/>
            <person name="Simpson J.R."/>
            <person name="Lauterbach L."/>
            <person name="Steele A.D."/>
            <person name="Gui C."/>
            <person name="Meng S."/>
            <person name="Li G."/>
            <person name="Viehrig K."/>
            <person name="Ye F."/>
            <person name="Su P."/>
            <person name="Kiefer A.F."/>
            <person name="Nichols A."/>
            <person name="Cepeda A.J."/>
            <person name="Yan W."/>
            <person name="Fan B."/>
            <person name="Jiang Y."/>
            <person name="Adhikari A."/>
            <person name="Zheng C.-J."/>
            <person name="Schuster L."/>
            <person name="Cowan T.M."/>
            <person name="Smanski M.J."/>
            <person name="Chevrette M.G."/>
            <person name="De Carvalho L.P.S."/>
            <person name="Shen B."/>
        </authorList>
    </citation>
    <scope>NUCLEOTIDE SEQUENCE [LARGE SCALE GENOMIC DNA]</scope>
    <source>
        <strain evidence="1 2">NPDC048320</strain>
    </source>
</reference>
<sequence>MKKNKTITVTGAQTRANWETYKYRGYAEQPVKLQFKKKGTSAYKTLKTATTDGRGNLRTTTKAKADGYFRFSFAGTSTTPAVTSAADHLNVNQRWSRRFWSLGAGRRADAAALCLLRILVNLGARPSRAVPPRPPGRSAVRVTAKGERWRTIRWGLSIDTGAGRALGGAQQLPGRARLGHPRKSADAATAVGPWAGGYVVGQWLVLKPSASATIPTRSRLEGVGQDVPGRAVARALLFLGRQGDHVGDHGRPHLFHQIVLAVPVGVVKVFFQALGKVRPEPVAQVGVGCFDGFDHPREAGTGAQTVQGRVTRVWGQPDPQLAQVGPVSSGDHQATGSVQAFHEGLAACAGQ</sequence>